<feature type="transmembrane region" description="Helical" evidence="1">
    <location>
        <begin position="140"/>
        <end position="156"/>
    </location>
</feature>
<keyword evidence="1" id="KW-0812">Transmembrane</keyword>
<evidence type="ECO:0000259" key="2">
    <source>
        <dbReference type="Pfam" id="PF26371"/>
    </source>
</evidence>
<keyword evidence="3" id="KW-0282">Flagellum</keyword>
<keyword evidence="3" id="KW-0966">Cell projection</keyword>
<feature type="transmembrane region" description="Helical" evidence="1">
    <location>
        <begin position="108"/>
        <end position="128"/>
    </location>
</feature>
<reference evidence="4" key="1">
    <citation type="journal article" date="2019" name="Int. J. Syst. Evol. Microbiol.">
        <title>The Global Catalogue of Microorganisms (GCM) 10K type strain sequencing project: providing services to taxonomists for standard genome sequencing and annotation.</title>
        <authorList>
            <consortium name="The Broad Institute Genomics Platform"/>
            <consortium name="The Broad Institute Genome Sequencing Center for Infectious Disease"/>
            <person name="Wu L."/>
            <person name="Ma J."/>
        </authorList>
    </citation>
    <scope>NUCLEOTIDE SEQUENCE [LARGE SCALE GENOMIC DNA]</scope>
    <source>
        <strain evidence="4">JCM 17986</strain>
    </source>
</reference>
<feature type="transmembrane region" description="Helical" evidence="1">
    <location>
        <begin position="227"/>
        <end position="247"/>
    </location>
</feature>
<comment type="caution">
    <text evidence="3">The sequence shown here is derived from an EMBL/GenBank/DDBJ whole genome shotgun (WGS) entry which is preliminary data.</text>
</comment>
<sequence>MSLVSALYRRTGSDAPGDAAAAESGTAFTRRWNAAMVALPAAVILVLGYTHRWISDDGLIFTRTVRQILAGHGPVYNVGERAEASTSTVWQWLLVLVGWVTGADIGKIAVYLGLLCTAAGYAIALDATRRLYRPYAPGRLMLPLGVLLLIALPPVWDFATSGLETGLSTLWIAGCWWLLVHTLDDRRNRITYPLAVLAGLGPMVRPDLAIASVGFLAVLAIARRPRWLAALGHLGAAAAIPVAYEIFRAGYYGVLLPLPAIAKEASGSDWRRGGHYAQDFVTPYVLWLPVLALVALVVAVVVLRVRADGLRTTARGDAPRTAVFVMPVVVATVMSLYVVRVGGDFMHARMLIPALFVAVLPVLLVPSGRLAIPVAAAVTVWAVVCGVSLRVPYDGFSSDGIIADERAFYIDAMGIAHPISAADYMAHYPRFPEAVRIAKTQYTHVLVYAWYDGFYVTPLRPGDPAPYATAWLNLGMSGAAVPLDGRSVDILGLAYPLAAHQELTGRGRPGHEKELDIAWLFAAYAPENTVLPPGIDPLRVAQAKYALTCGDENRGALKELQDSVQQPMTWSRFWKNLTGSWDRTRFRFPNNPADAMEQVCGVRTLPDGYLDKMFKVSPDDAAKTGQAPISAPTTNR</sequence>
<feature type="transmembrane region" description="Helical" evidence="1">
    <location>
        <begin position="192"/>
        <end position="221"/>
    </location>
</feature>
<organism evidence="3 4">
    <name type="scientific">Yinghuangia aomiensis</name>
    <dbReference type="NCBI Taxonomy" id="676205"/>
    <lineage>
        <taxon>Bacteria</taxon>
        <taxon>Bacillati</taxon>
        <taxon>Actinomycetota</taxon>
        <taxon>Actinomycetes</taxon>
        <taxon>Kitasatosporales</taxon>
        <taxon>Streptomycetaceae</taxon>
        <taxon>Yinghuangia</taxon>
    </lineage>
</organism>
<dbReference type="EMBL" id="BAABHS010000045">
    <property type="protein sequence ID" value="GAA4991871.1"/>
    <property type="molecule type" value="Genomic_DNA"/>
</dbReference>
<keyword evidence="1" id="KW-0472">Membrane</keyword>
<gene>
    <name evidence="3" type="primary">zomB_2</name>
    <name evidence="3" type="ORF">GCM10023205_75280</name>
</gene>
<feature type="transmembrane region" description="Helical" evidence="1">
    <location>
        <begin position="370"/>
        <end position="389"/>
    </location>
</feature>
<feature type="transmembrane region" description="Helical" evidence="1">
    <location>
        <begin position="34"/>
        <end position="54"/>
    </location>
</feature>
<feature type="transmembrane region" description="Helical" evidence="1">
    <location>
        <begin position="346"/>
        <end position="364"/>
    </location>
</feature>
<keyword evidence="1" id="KW-1133">Transmembrane helix</keyword>
<evidence type="ECO:0000313" key="4">
    <source>
        <dbReference type="Proteomes" id="UP001500466"/>
    </source>
</evidence>
<dbReference type="RefSeq" id="WP_345680348.1">
    <property type="nucleotide sequence ID" value="NZ_BAABHS010000045.1"/>
</dbReference>
<feature type="transmembrane region" description="Helical" evidence="1">
    <location>
        <begin position="322"/>
        <end position="339"/>
    </location>
</feature>
<evidence type="ECO:0000313" key="3">
    <source>
        <dbReference type="EMBL" id="GAA4991871.1"/>
    </source>
</evidence>
<proteinExistence type="predicted"/>
<dbReference type="Proteomes" id="UP001500466">
    <property type="component" value="Unassembled WGS sequence"/>
</dbReference>
<feature type="domain" description="Terminal beta-(1-&gt;2)-arabinofuranosyltransferase C-terminal" evidence="2">
    <location>
        <begin position="465"/>
        <end position="594"/>
    </location>
</feature>
<keyword evidence="3" id="KW-0969">Cilium</keyword>
<feature type="transmembrane region" description="Helical" evidence="1">
    <location>
        <begin position="281"/>
        <end position="302"/>
    </location>
</feature>
<dbReference type="InterPro" id="IPR058983">
    <property type="entry name" value="AftB_C"/>
</dbReference>
<protein>
    <submittedName>
        <fullName evidence="3">Flagellar motor control protein ZomB</fullName>
    </submittedName>
</protein>
<accession>A0ABP9IB09</accession>
<keyword evidence="4" id="KW-1185">Reference proteome</keyword>
<dbReference type="Pfam" id="PF26371">
    <property type="entry name" value="AftB_C"/>
    <property type="match status" value="1"/>
</dbReference>
<name>A0ABP9IB09_9ACTN</name>
<evidence type="ECO:0000256" key="1">
    <source>
        <dbReference type="SAM" id="Phobius"/>
    </source>
</evidence>